<feature type="domain" description="Myosin motor" evidence="10">
    <location>
        <begin position="72"/>
        <end position="769"/>
    </location>
</feature>
<dbReference type="InterPro" id="IPR038185">
    <property type="entry name" value="MyTH4_dom_sf"/>
</dbReference>
<dbReference type="STRING" id="60517.A0A158R8U9"/>
<evidence type="ECO:0000256" key="5">
    <source>
        <dbReference type="ARBA" id="ARBA00023175"/>
    </source>
</evidence>
<dbReference type="InterPro" id="IPR059004">
    <property type="entry name" value="MYO15"/>
</dbReference>
<dbReference type="PROSITE" id="PS50096">
    <property type="entry name" value="IQ"/>
    <property type="match status" value="1"/>
</dbReference>
<comment type="similarity">
    <text evidence="1 7">Belongs to the TRAFAC class myosin-kinesin ATPase superfamily. Myosin family.</text>
</comment>
<keyword evidence="2 7" id="KW-0547">Nucleotide-binding</keyword>
<dbReference type="InterPro" id="IPR001609">
    <property type="entry name" value="Myosin_head_motor_dom-like"/>
</dbReference>
<dbReference type="Pfam" id="PF00612">
    <property type="entry name" value="IQ"/>
    <property type="match status" value="1"/>
</dbReference>
<evidence type="ECO:0000313" key="11">
    <source>
        <dbReference type="EMBL" id="VDK36167.1"/>
    </source>
</evidence>
<dbReference type="FunFam" id="1.10.10.820:FF:000001">
    <property type="entry name" value="Myosin heavy chain"/>
    <property type="match status" value="1"/>
</dbReference>
<dbReference type="PROSITE" id="PS51016">
    <property type="entry name" value="MYTH4"/>
    <property type="match status" value="1"/>
</dbReference>
<dbReference type="InterPro" id="IPR051567">
    <property type="entry name" value="Unconventional_Myosin_ATPase"/>
</dbReference>
<dbReference type="Gene3D" id="6.20.240.20">
    <property type="match status" value="1"/>
</dbReference>
<evidence type="ECO:0000259" key="10">
    <source>
        <dbReference type="PROSITE" id="PS51456"/>
    </source>
</evidence>
<keyword evidence="6 7" id="KW-0009">Actin-binding</keyword>
<evidence type="ECO:0000256" key="7">
    <source>
        <dbReference type="PROSITE-ProRule" id="PRU00782"/>
    </source>
</evidence>
<proteinExistence type="inferred from homology"/>
<dbReference type="Proteomes" id="UP000282613">
    <property type="component" value="Unassembled WGS sequence"/>
</dbReference>
<evidence type="ECO:0000256" key="1">
    <source>
        <dbReference type="ARBA" id="ARBA00008314"/>
    </source>
</evidence>
<dbReference type="InterPro" id="IPR036961">
    <property type="entry name" value="Kinesin_motor_dom_sf"/>
</dbReference>
<dbReference type="GO" id="GO:0005524">
    <property type="term" value="F:ATP binding"/>
    <property type="evidence" value="ECO:0007669"/>
    <property type="project" value="UniProtKB-UniRule"/>
</dbReference>
<dbReference type="PANTHER" id="PTHR22692">
    <property type="entry name" value="MYOSIN VII, XV"/>
    <property type="match status" value="1"/>
</dbReference>
<protein>
    <submittedName>
        <fullName evidence="13">Myosin motor domain-containing protein</fullName>
    </submittedName>
</protein>
<keyword evidence="12" id="KW-1185">Reference proteome</keyword>
<feature type="region of interest" description="Disordered" evidence="8">
    <location>
        <begin position="1274"/>
        <end position="1293"/>
    </location>
</feature>
<feature type="region of interest" description="Disordered" evidence="8">
    <location>
        <begin position="1339"/>
        <end position="1377"/>
    </location>
</feature>
<dbReference type="Pfam" id="PF00063">
    <property type="entry name" value="Myosin_head"/>
    <property type="match status" value="1"/>
</dbReference>
<dbReference type="InterPro" id="IPR027417">
    <property type="entry name" value="P-loop_NTPase"/>
</dbReference>
<keyword evidence="4 7" id="KW-0518">Myosin</keyword>
<dbReference type="CDD" id="cd23767">
    <property type="entry name" value="IQCD"/>
    <property type="match status" value="1"/>
</dbReference>
<reference evidence="11 12" key="2">
    <citation type="submission" date="2018-11" db="EMBL/GenBank/DDBJ databases">
        <authorList>
            <consortium name="Pathogen Informatics"/>
        </authorList>
    </citation>
    <scope>NUCLEOTIDE SEQUENCE [LARGE SCALE GENOMIC DNA]</scope>
</reference>
<dbReference type="InterPro" id="IPR000857">
    <property type="entry name" value="MyTH4_dom"/>
</dbReference>
<dbReference type="OrthoDB" id="312459at2759"/>
<dbReference type="CDD" id="cd00124">
    <property type="entry name" value="MYSc"/>
    <property type="match status" value="1"/>
</dbReference>
<dbReference type="SMART" id="SM00139">
    <property type="entry name" value="MyTH4"/>
    <property type="match status" value="1"/>
</dbReference>
<dbReference type="InterPro" id="IPR019749">
    <property type="entry name" value="Band_41_domain"/>
</dbReference>
<dbReference type="SMART" id="SM00015">
    <property type="entry name" value="IQ"/>
    <property type="match status" value="1"/>
</dbReference>
<evidence type="ECO:0000259" key="9">
    <source>
        <dbReference type="PROSITE" id="PS51016"/>
    </source>
</evidence>
<dbReference type="GO" id="GO:0003779">
    <property type="term" value="F:actin binding"/>
    <property type="evidence" value="ECO:0007669"/>
    <property type="project" value="UniProtKB-KW"/>
</dbReference>
<name>A0A158R8U9_TAEAS</name>
<feature type="binding site" evidence="7">
    <location>
        <begin position="134"/>
        <end position="141"/>
    </location>
    <ligand>
        <name>ATP</name>
        <dbReference type="ChEBI" id="CHEBI:30616"/>
    </ligand>
</feature>
<evidence type="ECO:0000313" key="13">
    <source>
        <dbReference type="WBParaSite" id="TASK_0000612701-mRNA-1"/>
    </source>
</evidence>
<evidence type="ECO:0000313" key="12">
    <source>
        <dbReference type="Proteomes" id="UP000282613"/>
    </source>
</evidence>
<sequence length="2196" mass="247710">MPPNVSGIREGVRILFDLGYMKDLMGEVCSVRQNGTQVRSTIDGEVKILNLKNLRRVRVVGPVEVDGVDNMTYIGNILVTVNPYVDLLIDGLDVMATYRNQPIASMPPHVYGIAEGMYQNLLHDGVDQVVIISGESGAGKTEAFKRILRHLAASSEGDQITWGSAAQGVLESTPLLESFGNATTLRNDNSSRFGKFVEVYFAGPSIIGARVTNYLLEKSRVVQQSPGERNYHIFYQLLSGLDKETKDAHYLTSISDFAYLQYGKASRVASRSDPEALRVLLNCWTNLRFTGEDMDLCLRIMSGVLHLGNVEFGERDEVSFIKNPETLDIIASELSINRQTLANVLTTKVTETRAEAVRSPVNQQQARVNRDSIAKCLYSKYFELLVEELNHRLAPPNAGELQASQSISLLDIYGFENLPSNSLEQLCINYANENLQLFFNRYVFELEQAEYNSEGVSWSYITFPDNRVIINLLTGKPDGIFHILNDEAYLGQGNDLSFIQKSHAVHRNNPHYGVPKIASASEFLIIHFAGTIAYSVGSLTTPPFVYMMSAVASQSTCPEIANIFLTLNPSGLQTEGLVEKNRDRIRPEALDMLCDSNIEAVAAMFLPANANRRSGGPASRIGRSPTLLDSFHTSLLALMETMKTKRPWFVRCIKPNPDKKPMTFEDTMVMEQLRYIGILETVRIRSSGFPVRLPYEQFVHNYTSLLDRQTFRQVTSIPDLKQRTQALLNNVNRILVSSSPVKLGQDYEVGRSKVFLRQELADQLEDIRRRRHVQAARIIQRAWRRRALGQLDRARNNAATLIQAVFRGYLARKKNQKLLMRIRIPAPENEEEADYEGNLTAAEISSLPIPQDLAFVMEKVGQSQGKESFFVNPETEVSKTFMVKRLMTSDLPGCWTQFKGDLWTAPTIAQIIANSGSATSKHLDKFQLGQRMAPLIRPLLLNRPTQIEGDMAIEASKLITRLLYQNTGDLMDEFLMGSYLYQMALSNFTLFREILFQLLNQTLSWPINSELDYATDSEDEEITFSHARKDLIRQKSTRWKSTGRMGVQMKRTRHEISHKSAQDEMRRSHRRLWMHIAGILTCGRLPKSQRAAVVRHIRQFAPPRSLRFCEDRVVTAPAVTRTYPPSLLEWRVNYTGTNMALYLTYPDGTTANIHTVSFTRADELANQAISLKAKTARLGRGWTVSLYRKGDVIESSGHRYVMDMLSSTELPSDWFALSGLGHDQNFLATATDPSEYAPGPPFVGTLRDNDAYKSARNLDRGVLMRYPSLDRRHHQMNGNAARPPISNTGGERTWSRKVSGTLASSTHGMSDTAQQLQQTLGNSAAAREASWLQAVRKMAAKRYDPPKQRMSIRRKRSVKGSGKGGRGGSGPSKVNLPRATSVMAMDEDEGVTAQADASAPPGPPIGLPGTAGALSGYPPHEMRYFTYKHARWSLRVRKELITPLEKLKPKRLLDLVFCQIVGDVLENVTPRLTLEDVQILQNTIGKILLNSSLNQLLFQPTAVKRMVIDAAKQCPYYFGRFYAIQPTDGSEKSRVYNWCIVGHRSIRFVQQKKNERNLEPYAEVPLANIVSCDASFKERPMPQRPIAGQKYLVNTKGIRLTDEPNYVVIRDDKGHVYDMYTSYADDLKRLVNIFVAEYNIKRQNTSDVPKPPGGGREKTYVDYMSDTMSIASMRSTYSNVAEALVPFGREHFKDKRSIGKQLSWQSTPLKYGSLIKLSDPNAVESASRIFEAILELCHERQPSKPPVALVQRILKLAKRHPALQDEVFCQLVKQTNKNESQNRNSLTTVWTIYAICTMFLACSPKLRAMLLEHAKGITLHDQRAQTLAATVIGNLDKVEKYGPRQALPPDAEVDAYLRGEMTCKHRINLPARCAISVNVSPMSQIGEVSFMLAEQLNITQAKERLEFTLFRLPSKPLDGIANLSLIPIELKMYYLDCCPYDEGNENSALFYRRVCWWTQPDLTKRSPEYIKVLFDQVVEQFLSGYWISTDDGQLDERQYRELIQMAVYLSFIFSTGSKLTQIFRKIHVYCSEEAVDLMPRGVGIRKREWTRQLLDAVAKCPEMTPAEARKNLITAISNWPLYGATCFHGFLKSLPESQSPRVFQKNYENIDVTKSPIPVLVAICRSSICFLHPIRRVILMNAPISDLKRVKKTLSREEGDEYGGEVTLTFTSKDITLILDQVKINKSLRFPGNIAI</sequence>
<dbReference type="PROSITE" id="PS51456">
    <property type="entry name" value="MYOSIN_MOTOR"/>
    <property type="match status" value="1"/>
</dbReference>
<dbReference type="Gene3D" id="1.20.58.530">
    <property type="match status" value="2"/>
</dbReference>
<feature type="compositionally biased region" description="Gly residues" evidence="8">
    <location>
        <begin position="1361"/>
        <end position="1370"/>
    </location>
</feature>
<evidence type="ECO:0000256" key="2">
    <source>
        <dbReference type="ARBA" id="ARBA00022741"/>
    </source>
</evidence>
<dbReference type="Gene3D" id="1.25.40.530">
    <property type="entry name" value="MyTH4 domain"/>
    <property type="match status" value="1"/>
</dbReference>
<dbReference type="Pfam" id="PF26570">
    <property type="entry name" value="MYO15"/>
    <property type="match status" value="1"/>
</dbReference>
<dbReference type="Gene3D" id="3.40.850.10">
    <property type="entry name" value="Kinesin motor domain"/>
    <property type="match status" value="2"/>
</dbReference>
<reference evidence="13" key="1">
    <citation type="submission" date="2016-04" db="UniProtKB">
        <authorList>
            <consortium name="WormBaseParasite"/>
        </authorList>
    </citation>
    <scope>IDENTIFICATION</scope>
</reference>
<dbReference type="Pfam" id="PF00784">
    <property type="entry name" value="MyTH4"/>
    <property type="match status" value="1"/>
</dbReference>
<dbReference type="SMART" id="SM00242">
    <property type="entry name" value="MYSc"/>
    <property type="match status" value="1"/>
</dbReference>
<dbReference type="Gene3D" id="1.20.120.720">
    <property type="entry name" value="Myosin VI head, motor domain, U50 subdomain"/>
    <property type="match status" value="2"/>
</dbReference>
<dbReference type="SMART" id="SM00295">
    <property type="entry name" value="B41"/>
    <property type="match status" value="1"/>
</dbReference>
<feature type="domain" description="MyTH4" evidence="9">
    <location>
        <begin position="1704"/>
        <end position="1857"/>
    </location>
</feature>
<organism evidence="13">
    <name type="scientific">Taenia asiatica</name>
    <name type="common">Asian tapeworm</name>
    <dbReference type="NCBI Taxonomy" id="60517"/>
    <lineage>
        <taxon>Eukaryota</taxon>
        <taxon>Metazoa</taxon>
        <taxon>Spiralia</taxon>
        <taxon>Lophotrochozoa</taxon>
        <taxon>Platyhelminthes</taxon>
        <taxon>Cestoda</taxon>
        <taxon>Eucestoda</taxon>
        <taxon>Cyclophyllidea</taxon>
        <taxon>Taeniidae</taxon>
        <taxon>Taenia</taxon>
    </lineage>
</organism>
<gene>
    <name evidence="11" type="ORF">TASK_LOCUS6128</name>
</gene>
<dbReference type="EMBL" id="UYRS01018472">
    <property type="protein sequence ID" value="VDK36167.1"/>
    <property type="molecule type" value="Genomic_DNA"/>
</dbReference>
<keyword evidence="3 7" id="KW-0067">ATP-binding</keyword>
<evidence type="ECO:0000256" key="8">
    <source>
        <dbReference type="SAM" id="MobiDB-lite"/>
    </source>
</evidence>
<dbReference type="InterPro" id="IPR000048">
    <property type="entry name" value="IQ_motif_EF-hand-BS"/>
</dbReference>
<dbReference type="Gene3D" id="1.10.10.820">
    <property type="match status" value="1"/>
</dbReference>
<dbReference type="SUPFAM" id="SSF52540">
    <property type="entry name" value="P-loop containing nucleoside triphosphate hydrolases"/>
    <property type="match status" value="1"/>
</dbReference>
<accession>A0A158R8U9</accession>
<evidence type="ECO:0000256" key="3">
    <source>
        <dbReference type="ARBA" id="ARBA00022840"/>
    </source>
</evidence>
<feature type="region of interest" description="Actin-binding" evidence="7">
    <location>
        <begin position="635"/>
        <end position="657"/>
    </location>
</feature>
<dbReference type="GO" id="GO:0003774">
    <property type="term" value="F:cytoskeletal motor activity"/>
    <property type="evidence" value="ECO:0007669"/>
    <property type="project" value="UniProtKB-UniRule"/>
</dbReference>
<dbReference type="PRINTS" id="PR00193">
    <property type="entry name" value="MYOSINHEAVY"/>
</dbReference>
<dbReference type="GO" id="GO:0016459">
    <property type="term" value="C:myosin complex"/>
    <property type="evidence" value="ECO:0007669"/>
    <property type="project" value="UniProtKB-KW"/>
</dbReference>
<dbReference type="Gene3D" id="1.20.5.190">
    <property type="match status" value="1"/>
</dbReference>
<evidence type="ECO:0000256" key="4">
    <source>
        <dbReference type="ARBA" id="ARBA00023123"/>
    </source>
</evidence>
<evidence type="ECO:0000256" key="6">
    <source>
        <dbReference type="ARBA" id="ARBA00023203"/>
    </source>
</evidence>
<dbReference type="WBParaSite" id="TASK_0000612701-mRNA-1">
    <property type="protein sequence ID" value="TASK_0000612701-mRNA-1"/>
    <property type="gene ID" value="TASK_0000612701"/>
</dbReference>
<dbReference type="PANTHER" id="PTHR22692:SF26">
    <property type="entry name" value="SH3 DOMAIN-CONTAINING PROTEIN"/>
    <property type="match status" value="1"/>
</dbReference>
<keyword evidence="5 7" id="KW-0505">Motor protein</keyword>